<dbReference type="PROSITE" id="PS00109">
    <property type="entry name" value="PROTEIN_KINASE_TYR"/>
    <property type="match status" value="1"/>
</dbReference>
<keyword evidence="4" id="KW-1185">Reference proteome</keyword>
<dbReference type="SUPFAM" id="SSF56112">
    <property type="entry name" value="Protein kinase-like (PK-like)"/>
    <property type="match status" value="1"/>
</dbReference>
<proteinExistence type="predicted"/>
<evidence type="ECO:0000259" key="2">
    <source>
        <dbReference type="Pfam" id="PF17667"/>
    </source>
</evidence>
<reference evidence="4" key="1">
    <citation type="submission" date="2024-04" db="EMBL/GenBank/DDBJ databases">
        <authorList>
            <person name="Shaw F."/>
            <person name="Minotto A."/>
        </authorList>
    </citation>
    <scope>NUCLEOTIDE SEQUENCE [LARGE SCALE GENOMIC DNA]</scope>
</reference>
<dbReference type="PANTHER" id="PTHR38248">
    <property type="entry name" value="FUNK1 6"/>
    <property type="match status" value="1"/>
</dbReference>
<organism evidence="3 4">
    <name type="scientific">Somion occarium</name>
    <dbReference type="NCBI Taxonomy" id="3059160"/>
    <lineage>
        <taxon>Eukaryota</taxon>
        <taxon>Fungi</taxon>
        <taxon>Dikarya</taxon>
        <taxon>Basidiomycota</taxon>
        <taxon>Agaricomycotina</taxon>
        <taxon>Agaricomycetes</taxon>
        <taxon>Polyporales</taxon>
        <taxon>Cerrenaceae</taxon>
        <taxon>Somion</taxon>
    </lineage>
</organism>
<dbReference type="Proteomes" id="UP001497453">
    <property type="component" value="Chromosome 5"/>
</dbReference>
<dbReference type="Pfam" id="PF17667">
    <property type="entry name" value="Pkinase_fungal"/>
    <property type="match status" value="1"/>
</dbReference>
<sequence>MRLENLGFRTHFPCHSGCPQTLEEFLGIKARYYEDDMPSDDFENGPDETFIAPEVKENVLKEFGGLIERDFPIVDFIHHVWKCKPEDIPGDGYQIWGFIYARYFRTGYYSKGINSKDETFIQGDRYAGMSFNFMLKGLVLDIQRKMKENPAAAPEKAKMRFAGDLRFLHTRELTKYAPMNPDFIYGCANELPHEPVNWPYAGLLGELRKTRRMEDLCFEEDVDIDLSKLKDASFNAPDIVMNNVVDTENGRKRRPSDAMELEEERPAKRRKQVTEPLPSASDLVEDYEMQDPDNEDSAPAVADNSTVAPSAELDHEEIQIALSLAHLLSDGGRAFASGFQVEDTKITLWYGDRSGLIKSKSFDFVQEPHYLLLLAAAIYFANDKDLGMYPLLSPHSTHGLYFNGRTLKVPAARDINDIELGTVHYRVNLPIGGTPPTIAGAVGRGGLILHLTAGQTTKSVAEEDKMVAKIAWQSTARREGNYIRRVHRKMNESEEAKKHLKHIVNLKCSSTLAMNDPELNLPRVFMTGMNSIPKGKTCQLDILVMKEYRPLQHLKSRGELVQVFRGVLAGHRWAWETAGVLHRDVSPGNVMFYRTSDEVVGVLCDWDLAEAQENLEEDDLLSLDYNKLAPVLQNLARDGTSVLSEATLKEIQEGIARQKPRLINGSQPFVSIDLLDHIVPAQSYRHDLESFFWVLVWFCATHNASSLTLKTTKLWTNPRIEELFKEKVDFLCNTTTSHAVLKGCPSTYRRLIQGCLRGLRNTVRRTHIRDAKLKVLRLKRQEAIVEGNAGMDVRYKEEMISVIQQTAGQELTFETFIKCLDSV</sequence>
<evidence type="ECO:0000313" key="3">
    <source>
        <dbReference type="EMBL" id="CAL1710255.1"/>
    </source>
</evidence>
<protein>
    <recommendedName>
        <fullName evidence="2">Fungal-type protein kinase domain-containing protein</fullName>
    </recommendedName>
</protein>
<evidence type="ECO:0000313" key="4">
    <source>
        <dbReference type="Proteomes" id="UP001497453"/>
    </source>
</evidence>
<dbReference type="InterPro" id="IPR008266">
    <property type="entry name" value="Tyr_kinase_AS"/>
</dbReference>
<evidence type="ECO:0000256" key="1">
    <source>
        <dbReference type="SAM" id="MobiDB-lite"/>
    </source>
</evidence>
<accession>A0ABP1DQZ4</accession>
<dbReference type="Gene3D" id="1.10.510.10">
    <property type="entry name" value="Transferase(Phosphotransferase) domain 1"/>
    <property type="match status" value="1"/>
</dbReference>
<dbReference type="InterPro" id="IPR011009">
    <property type="entry name" value="Kinase-like_dom_sf"/>
</dbReference>
<dbReference type="InterPro" id="IPR040976">
    <property type="entry name" value="Pkinase_fungal"/>
</dbReference>
<feature type="region of interest" description="Disordered" evidence="1">
    <location>
        <begin position="245"/>
        <end position="283"/>
    </location>
</feature>
<dbReference type="EMBL" id="OZ037948">
    <property type="protein sequence ID" value="CAL1710255.1"/>
    <property type="molecule type" value="Genomic_DNA"/>
</dbReference>
<gene>
    <name evidence="3" type="ORF">GFSPODELE1_LOCUS7731</name>
</gene>
<name>A0ABP1DQZ4_9APHY</name>
<feature type="domain" description="Fungal-type protein kinase" evidence="2">
    <location>
        <begin position="328"/>
        <end position="699"/>
    </location>
</feature>
<feature type="region of interest" description="Disordered" evidence="1">
    <location>
        <begin position="288"/>
        <end position="307"/>
    </location>
</feature>
<dbReference type="PANTHER" id="PTHR38248:SF2">
    <property type="entry name" value="FUNK1 11"/>
    <property type="match status" value="1"/>
</dbReference>